<dbReference type="AlphaFoldDB" id="A0A075ADZ9"/>
<accession>A0A075ADZ9</accession>
<dbReference type="RefSeq" id="XP_009169825.1">
    <property type="nucleotide sequence ID" value="XM_009171561.1"/>
</dbReference>
<protein>
    <submittedName>
        <fullName evidence="1">Uncharacterized protein</fullName>
    </submittedName>
</protein>
<sequence length="66" mass="7058">MAVGDVVESGAQLDHDFSPHVKIESSPLAVLFRNSFIQISMPVEGVHQISTFPPLSNLLPSAVADN</sequence>
<name>A0A075ADZ9_OPIVI</name>
<dbReference type="CTD" id="20320510"/>
<evidence type="ECO:0000313" key="2">
    <source>
        <dbReference type="Proteomes" id="UP000054324"/>
    </source>
</evidence>
<dbReference type="GeneID" id="20320510"/>
<proteinExistence type="predicted"/>
<dbReference type="Proteomes" id="UP000054324">
    <property type="component" value="Unassembled WGS sequence"/>
</dbReference>
<organism evidence="1 2">
    <name type="scientific">Opisthorchis viverrini</name>
    <name type="common">Southeast Asian liver fluke</name>
    <dbReference type="NCBI Taxonomy" id="6198"/>
    <lineage>
        <taxon>Eukaryota</taxon>
        <taxon>Metazoa</taxon>
        <taxon>Spiralia</taxon>
        <taxon>Lophotrochozoa</taxon>
        <taxon>Platyhelminthes</taxon>
        <taxon>Trematoda</taxon>
        <taxon>Digenea</taxon>
        <taxon>Opisthorchiida</taxon>
        <taxon>Opisthorchiata</taxon>
        <taxon>Opisthorchiidae</taxon>
        <taxon>Opisthorchis</taxon>
    </lineage>
</organism>
<dbReference type="KEGG" id="ovi:T265_06328"/>
<dbReference type="EMBL" id="KL596748">
    <property type="protein sequence ID" value="KER26409.1"/>
    <property type="molecule type" value="Genomic_DNA"/>
</dbReference>
<evidence type="ECO:0000313" key="1">
    <source>
        <dbReference type="EMBL" id="KER26409.1"/>
    </source>
</evidence>
<gene>
    <name evidence="1" type="ORF">T265_06328</name>
</gene>
<reference evidence="1 2" key="1">
    <citation type="submission" date="2013-11" db="EMBL/GenBank/DDBJ databases">
        <title>Opisthorchis viverrini - life in the bile duct.</title>
        <authorList>
            <person name="Young N.D."/>
            <person name="Nagarajan N."/>
            <person name="Lin S.J."/>
            <person name="Korhonen P.K."/>
            <person name="Jex A.R."/>
            <person name="Hall R.S."/>
            <person name="Safavi-Hemami H."/>
            <person name="Kaewkong W."/>
            <person name="Bertrand D."/>
            <person name="Gao S."/>
            <person name="Seet Q."/>
            <person name="Wongkham S."/>
            <person name="Teh B.T."/>
            <person name="Wongkham C."/>
            <person name="Intapan P.M."/>
            <person name="Maleewong W."/>
            <person name="Yang X."/>
            <person name="Hu M."/>
            <person name="Wang Z."/>
            <person name="Hofmann A."/>
            <person name="Sternberg P.W."/>
            <person name="Tan P."/>
            <person name="Wang J."/>
            <person name="Gasser R.B."/>
        </authorList>
    </citation>
    <scope>NUCLEOTIDE SEQUENCE [LARGE SCALE GENOMIC DNA]</scope>
</reference>
<keyword evidence="2" id="KW-1185">Reference proteome</keyword>